<accession>A2RY94</accession>
<dbReference type="Proteomes" id="UP000002283">
    <property type="component" value="Chromosome II"/>
</dbReference>
<proteinExistence type="predicted"/>
<dbReference type="EMBL" id="CP000545">
    <property type="protein sequence ID" value="ABM98957.1"/>
    <property type="molecule type" value="Genomic_DNA"/>
</dbReference>
<dbReference type="HOGENOM" id="CLU_2859087_0_0_4"/>
<reference evidence="1 2" key="1">
    <citation type="submission" date="2007-01" db="EMBL/GenBank/DDBJ databases">
        <authorList>
            <person name="DeShazer D."/>
            <person name="Woods D.E."/>
            <person name="Nierman W.C."/>
        </authorList>
    </citation>
    <scope>NUCLEOTIDE SEQUENCE [LARGE SCALE GENOMIC DNA]</scope>
    <source>
        <strain evidence="1 2">NCTC 10229</strain>
    </source>
</reference>
<sequence length="70" mass="7305">MVRRVCVCGHRRRDASGKPASRHDRARIRASVHPRFACATAAGNGGDAAQTPFLAAPPRRAGGIATASLV</sequence>
<evidence type="ECO:0000313" key="2">
    <source>
        <dbReference type="Proteomes" id="UP000002283"/>
    </source>
</evidence>
<protein>
    <submittedName>
        <fullName evidence="1">Uncharacterized protein</fullName>
    </submittedName>
</protein>
<dbReference type="KEGG" id="bml:BMA10229_0849"/>
<name>A2RY94_BURM9</name>
<organism evidence="1 2">
    <name type="scientific">Burkholderia mallei (strain NCTC 10229)</name>
    <dbReference type="NCBI Taxonomy" id="412022"/>
    <lineage>
        <taxon>Bacteria</taxon>
        <taxon>Pseudomonadati</taxon>
        <taxon>Pseudomonadota</taxon>
        <taxon>Betaproteobacteria</taxon>
        <taxon>Burkholderiales</taxon>
        <taxon>Burkholderiaceae</taxon>
        <taxon>Burkholderia</taxon>
        <taxon>pseudomallei group</taxon>
    </lineage>
</organism>
<dbReference type="AlphaFoldDB" id="A2RY94"/>
<evidence type="ECO:0000313" key="1">
    <source>
        <dbReference type="EMBL" id="ABM98957.1"/>
    </source>
</evidence>
<gene>
    <name evidence="1" type="ordered locus">BMA10229_0849</name>
</gene>